<evidence type="ECO:0000259" key="4">
    <source>
        <dbReference type="PROSITE" id="PS50827"/>
    </source>
</evidence>
<dbReference type="OMA" id="YWWFRSS"/>
<dbReference type="Pfam" id="PF02791">
    <property type="entry name" value="DDT"/>
    <property type="match status" value="1"/>
</dbReference>
<dbReference type="InterPro" id="IPR028941">
    <property type="entry name" value="WHIM2_dom"/>
</dbReference>
<dbReference type="SMART" id="SM00571">
    <property type="entry name" value="DDT"/>
    <property type="match status" value="1"/>
</dbReference>
<dbReference type="PANTHER" id="PTHR15546">
    <property type="entry name" value="BROMODOMAIN ADJACENT TO ZINC FINGER DOMAIN, 2A"/>
    <property type="match status" value="1"/>
</dbReference>
<dbReference type="InterPro" id="IPR053271">
    <property type="entry name" value="DDT_domain"/>
</dbReference>
<evidence type="ECO:0000313" key="6">
    <source>
        <dbReference type="Proteomes" id="UP000655225"/>
    </source>
</evidence>
<sequence length="640" mass="73852">MGIGSVGKLRLRDLVNTIIAKLQEHLSVGVELYGRKDKCFCPCKILKVLDKDIGKTLYEVGWLDKDKKVMGSSVITGDELIRKKLPFSRDVLKSFIRDSTFRSAPWIIHDKLARKHGVLTELPEELRHKIIQSGCHVSSKQRMKNKEDGENIRDAITGGNAKIKRERQEIGKLAMRKKVKEEDQKPKEGPIKYPIDDLLVQLGADDPVFTDHPSLSRDFSVPMECVGDLLMVWDFFSSFSRLLNLWPFSLEDFENAICHKDSNLILIVESHSALLRFLLKDESEYFMAIQEKGRKLKITLTTWAEYLCDFLGMDDIPKLSSQIATIKRGHYGLLDACDKLSIFRELVARALATDAIRVQLDEYIEQQQALAATKKEVALEESRKRREEKEIRKSDYDTKEVMQGHILENGGSNLHVVENGNDSRQNGDALGERHEKVIPCKGGHVLENSEGKHVNNALRKIAKKLKIDVKVAAENVKEPSGVEEHRKKLQLCKNNKKGCREKKSEEQRKEHLEREIEKRFVRTNPLGKDRNYNRYWFFRRDGRIFVESSDSKLWGYYSSKEELDVLMSSLNRKGEREMALQRQLEKYYHRICSALQRRSKGSVHKIALEEAAIRRSTRVRAPPRENPALAFLRYGNKWKE</sequence>
<dbReference type="Proteomes" id="UP000655225">
    <property type="component" value="Unassembled WGS sequence"/>
</dbReference>
<evidence type="ECO:0000313" key="5">
    <source>
        <dbReference type="EMBL" id="KAF8376919.1"/>
    </source>
</evidence>
<reference evidence="5 6" key="1">
    <citation type="submission" date="2020-04" db="EMBL/GenBank/DDBJ databases">
        <title>Plant Genome Project.</title>
        <authorList>
            <person name="Zhang R.-G."/>
        </authorList>
    </citation>
    <scope>NUCLEOTIDE SEQUENCE [LARGE SCALE GENOMIC DNA]</scope>
    <source>
        <strain evidence="5">YNK0</strain>
        <tissue evidence="5">Leaf</tissue>
    </source>
</reference>
<dbReference type="GO" id="GO:0005634">
    <property type="term" value="C:nucleus"/>
    <property type="evidence" value="ECO:0007669"/>
    <property type="project" value="UniProtKB-SubCell"/>
</dbReference>
<evidence type="ECO:0000256" key="3">
    <source>
        <dbReference type="SAM" id="Coils"/>
    </source>
</evidence>
<proteinExistence type="predicted"/>
<dbReference type="PROSITE" id="PS50827">
    <property type="entry name" value="DDT"/>
    <property type="match status" value="1"/>
</dbReference>
<keyword evidence="6" id="KW-1185">Reference proteome</keyword>
<feature type="coiled-coil region" evidence="3">
    <location>
        <begin position="370"/>
        <end position="399"/>
    </location>
</feature>
<gene>
    <name evidence="5" type="ORF">HHK36_030290</name>
</gene>
<dbReference type="EMBL" id="JABCRI010000024">
    <property type="protein sequence ID" value="KAF8376919.1"/>
    <property type="molecule type" value="Genomic_DNA"/>
</dbReference>
<evidence type="ECO:0000256" key="2">
    <source>
        <dbReference type="ARBA" id="ARBA00023242"/>
    </source>
</evidence>
<dbReference type="InterPro" id="IPR018501">
    <property type="entry name" value="DDT_dom"/>
</dbReference>
<feature type="coiled-coil region" evidence="3">
    <location>
        <begin position="482"/>
        <end position="515"/>
    </location>
</feature>
<evidence type="ECO:0000256" key="1">
    <source>
        <dbReference type="ARBA" id="ARBA00004123"/>
    </source>
</evidence>
<organism evidence="5 6">
    <name type="scientific">Tetracentron sinense</name>
    <name type="common">Spur-leaf</name>
    <dbReference type="NCBI Taxonomy" id="13715"/>
    <lineage>
        <taxon>Eukaryota</taxon>
        <taxon>Viridiplantae</taxon>
        <taxon>Streptophyta</taxon>
        <taxon>Embryophyta</taxon>
        <taxon>Tracheophyta</taxon>
        <taxon>Spermatophyta</taxon>
        <taxon>Magnoliopsida</taxon>
        <taxon>Trochodendrales</taxon>
        <taxon>Trochodendraceae</taxon>
        <taxon>Tetracentron</taxon>
    </lineage>
</organism>
<comment type="subcellular location">
    <subcellularLocation>
        <location evidence="1">Nucleus</location>
    </subcellularLocation>
</comment>
<dbReference type="OrthoDB" id="332390at2759"/>
<keyword evidence="3" id="KW-0175">Coiled coil</keyword>
<protein>
    <recommendedName>
        <fullName evidence="4">DDT domain-containing protein</fullName>
    </recommendedName>
</protein>
<comment type="caution">
    <text evidence="5">The sequence shown here is derived from an EMBL/GenBank/DDBJ whole genome shotgun (WGS) entry which is preliminary data.</text>
</comment>
<name>A0A834Y9M7_TETSI</name>
<keyword evidence="2" id="KW-0539">Nucleus</keyword>
<dbReference type="PANTHER" id="PTHR15546:SF2">
    <property type="entry name" value="DDT DOMAIN-CONTAINING PROTEIN DDB_G0282237"/>
    <property type="match status" value="1"/>
</dbReference>
<dbReference type="AlphaFoldDB" id="A0A834Y9M7"/>
<accession>A0A834Y9M7</accession>
<dbReference type="Pfam" id="PF15613">
    <property type="entry name" value="WSD"/>
    <property type="match status" value="1"/>
</dbReference>
<feature type="domain" description="DDT" evidence="4">
    <location>
        <begin position="223"/>
        <end position="284"/>
    </location>
</feature>